<dbReference type="Pfam" id="PF05958">
    <property type="entry name" value="tRNA_U5-meth_tr"/>
    <property type="match status" value="1"/>
</dbReference>
<feature type="binding site" evidence="4">
    <location>
        <position position="369"/>
    </location>
    <ligand>
        <name>S-adenosyl-L-methionine</name>
        <dbReference type="ChEBI" id="CHEBI:59789"/>
    </ligand>
</feature>
<name>A0ABS6DT02_9MOLU</name>
<protein>
    <submittedName>
        <fullName evidence="6">23S rRNA (Uracil(1939)-C(5))-methyltransferase RlmD</fullName>
        <ecNumber evidence="6">2.1.1.190</ecNumber>
    </submittedName>
</protein>
<comment type="caution">
    <text evidence="6">The sequence shown here is derived from an EMBL/GenBank/DDBJ whole genome shotgun (WGS) entry which is preliminary data.</text>
</comment>
<dbReference type="Proteomes" id="UP000812267">
    <property type="component" value="Unassembled WGS sequence"/>
</dbReference>
<accession>A0ABS6DT02</accession>
<keyword evidence="2 4" id="KW-0808">Transferase</keyword>
<feature type="domain" description="TRAM" evidence="5">
    <location>
        <begin position="17"/>
        <end position="60"/>
    </location>
</feature>
<sequence>MKLKPGEILENVKAIMLSYEGMGVVKVNDYSIFVENLLVDETANIIVKKANTRFAFAKVLKHINVSPKRIKLDNEKLMESGSTPIAMLSYKEQLLFKENFVKYLFGRNIHFENVTEILPNPKPWGYRNKITVFCDEINSKIVIGLFEKNTHYLIEQTSYDLAHPKLNEAILWLNNNINNYLSLKNSTNNINSFTFRYSESSDEGLIIINANKMLKIDNQLLTDITNEFNWIVNIIINIESKNNHKYFALFNRKTSILDKIDNLSFNLEWNSFFQINSAQTNNLYNLLINNLGLNNNDIVVDAYSGVGTIALKIASFVKTVYGLEIINEAVMNARDNAKLNNIKNAVFYYGDVNKTIFKIKKNPNVIIVDPPRSGISTQFLETIIKINPEKIGYISCNVHTMCRDIDYLQNNGYKLIYLRPCDMFSQTHHIECVGVLIRK</sequence>
<dbReference type="NCBIfam" id="TIGR00479">
    <property type="entry name" value="rumA"/>
    <property type="match status" value="1"/>
</dbReference>
<reference evidence="6" key="1">
    <citation type="submission" date="2021-06" db="EMBL/GenBank/DDBJ databases">
        <title>Novel Mycoplasma species detected in California sea lions (Zalophus californianus) from the USA.</title>
        <authorList>
            <person name="Volokhov D.V."/>
            <person name="Furtak V.A."/>
            <person name="Zagorodnyaya T.A."/>
        </authorList>
    </citation>
    <scope>NUCLEOTIDE SEQUENCE [LARGE SCALE GENOMIC DNA]</scope>
    <source>
        <strain evidence="6">CSL 4779</strain>
    </source>
</reference>
<dbReference type="GO" id="GO:0008168">
    <property type="term" value="F:methyltransferase activity"/>
    <property type="evidence" value="ECO:0007669"/>
    <property type="project" value="UniProtKB-KW"/>
</dbReference>
<comment type="similarity">
    <text evidence="4">Belongs to the class I-like SAM-binding methyltransferase superfamily. RNA M5U methyltransferase family.</text>
</comment>
<evidence type="ECO:0000256" key="4">
    <source>
        <dbReference type="PROSITE-ProRule" id="PRU01024"/>
    </source>
</evidence>
<dbReference type="PANTHER" id="PTHR11061">
    <property type="entry name" value="RNA M5U METHYLTRANSFERASE"/>
    <property type="match status" value="1"/>
</dbReference>
<dbReference type="GO" id="GO:0032259">
    <property type="term" value="P:methylation"/>
    <property type="evidence" value="ECO:0007669"/>
    <property type="project" value="UniProtKB-KW"/>
</dbReference>
<evidence type="ECO:0000313" key="6">
    <source>
        <dbReference type="EMBL" id="MBU4693559.1"/>
    </source>
</evidence>
<dbReference type="PANTHER" id="PTHR11061:SF30">
    <property type="entry name" value="TRNA (URACIL(54)-C(5))-METHYLTRANSFERASE"/>
    <property type="match status" value="1"/>
</dbReference>
<organism evidence="6 7">
    <name type="scientific">Mycoplasma zalophidermidis</name>
    <dbReference type="NCBI Taxonomy" id="398174"/>
    <lineage>
        <taxon>Bacteria</taxon>
        <taxon>Bacillati</taxon>
        <taxon>Mycoplasmatota</taxon>
        <taxon>Mollicutes</taxon>
        <taxon>Mycoplasmataceae</taxon>
        <taxon>Mycoplasma</taxon>
    </lineage>
</organism>
<keyword evidence="3 4" id="KW-0949">S-adenosyl-L-methionine</keyword>
<dbReference type="PROSITE" id="PS51687">
    <property type="entry name" value="SAM_MT_RNA_M5U"/>
    <property type="match status" value="1"/>
</dbReference>
<evidence type="ECO:0000256" key="3">
    <source>
        <dbReference type="ARBA" id="ARBA00022691"/>
    </source>
</evidence>
<dbReference type="EMBL" id="JAHMHK010000001">
    <property type="protein sequence ID" value="MBU4693559.1"/>
    <property type="molecule type" value="Genomic_DNA"/>
</dbReference>
<feature type="binding site" evidence="4">
    <location>
        <position position="274"/>
    </location>
    <ligand>
        <name>S-adenosyl-L-methionine</name>
        <dbReference type="ChEBI" id="CHEBI:59789"/>
    </ligand>
</feature>
<dbReference type="EC" id="2.1.1.190" evidence="6"/>
<dbReference type="InterPro" id="IPR010280">
    <property type="entry name" value="U5_MeTrfase_fam"/>
</dbReference>
<feature type="binding site" evidence="4">
    <location>
        <position position="303"/>
    </location>
    <ligand>
        <name>S-adenosyl-L-methionine</name>
        <dbReference type="ChEBI" id="CHEBI:59789"/>
    </ligand>
</feature>
<evidence type="ECO:0000256" key="1">
    <source>
        <dbReference type="ARBA" id="ARBA00022603"/>
    </source>
</evidence>
<dbReference type="RefSeq" id="WP_216505351.1">
    <property type="nucleotide sequence ID" value="NZ_JAHMHJ010000001.1"/>
</dbReference>
<dbReference type="Pfam" id="PF01938">
    <property type="entry name" value="TRAM"/>
    <property type="match status" value="1"/>
</dbReference>
<gene>
    <name evidence="6" type="primary">rlmD</name>
    <name evidence="6" type="ORF">KQ878_01515</name>
</gene>
<dbReference type="InterPro" id="IPR002792">
    <property type="entry name" value="TRAM_dom"/>
</dbReference>
<keyword evidence="7" id="KW-1185">Reference proteome</keyword>
<proteinExistence type="inferred from homology"/>
<dbReference type="CDD" id="cd02440">
    <property type="entry name" value="AdoMet_MTases"/>
    <property type="match status" value="1"/>
</dbReference>
<feature type="active site" description="Nucleophile" evidence="4">
    <location>
        <position position="396"/>
    </location>
</feature>
<keyword evidence="1 4" id="KW-0489">Methyltransferase</keyword>
<evidence type="ECO:0000259" key="5">
    <source>
        <dbReference type="Pfam" id="PF01938"/>
    </source>
</evidence>
<feature type="binding site" evidence="4">
    <location>
        <position position="324"/>
    </location>
    <ligand>
        <name>S-adenosyl-L-methionine</name>
        <dbReference type="ChEBI" id="CHEBI:59789"/>
    </ligand>
</feature>
<evidence type="ECO:0000256" key="2">
    <source>
        <dbReference type="ARBA" id="ARBA00022679"/>
    </source>
</evidence>
<evidence type="ECO:0000313" key="7">
    <source>
        <dbReference type="Proteomes" id="UP000812267"/>
    </source>
</evidence>